<evidence type="ECO:0000256" key="1">
    <source>
        <dbReference type="SAM" id="MobiDB-lite"/>
    </source>
</evidence>
<evidence type="ECO:0000313" key="2">
    <source>
        <dbReference type="EMBL" id="KAK1455485.1"/>
    </source>
</evidence>
<comment type="caution">
    <text evidence="2">The sequence shown here is derived from an EMBL/GenBank/DDBJ whole genome shotgun (WGS) entry which is preliminary data.</text>
</comment>
<dbReference type="Proteomes" id="UP001239795">
    <property type="component" value="Unassembled WGS sequence"/>
</dbReference>
<evidence type="ECO:0000313" key="3">
    <source>
        <dbReference type="Proteomes" id="UP001239795"/>
    </source>
</evidence>
<sequence>NHSASASSSNTRKTSDRNPDPDPLDKSHNPHLDQSLSTKAQASKLCEPKIHNIHDPCRRVVSFLSLVPLLPTLPCATPLQVTRFTSVDDTRSLPTNKGFLTAVSVFRVSLTARNSERGLVVPARSTDFHPSIHRSIQTVKVSIPRRFFSSPTTTTTSKSTQSTYWRRFCTSQRYHQRPNHSPLPPPPRPAHHHHTTAYGHYQRFSTTSPPDLNSQRRTLPGVLVRAFFALSLSGARCTYP</sequence>
<protein>
    <submittedName>
        <fullName evidence="2">Uncharacterized protein</fullName>
    </submittedName>
</protein>
<dbReference type="AlphaFoldDB" id="A0AAI9XPI8"/>
<gene>
    <name evidence="2" type="ORF">CMEL01_04245</name>
</gene>
<feature type="compositionally biased region" description="Polar residues" evidence="1">
    <location>
        <begin position="1"/>
        <end position="12"/>
    </location>
</feature>
<feature type="non-terminal residue" evidence="2">
    <location>
        <position position="1"/>
    </location>
</feature>
<reference evidence="2 3" key="1">
    <citation type="submission" date="2016-10" db="EMBL/GenBank/DDBJ databases">
        <title>The genome sequence of Colletotrichum fioriniae PJ7.</title>
        <authorList>
            <person name="Baroncelli R."/>
        </authorList>
    </citation>
    <scope>NUCLEOTIDE SEQUENCE [LARGE SCALE GENOMIC DNA]</scope>
    <source>
        <strain evidence="2">Col 31</strain>
    </source>
</reference>
<feature type="compositionally biased region" description="Basic and acidic residues" evidence="1">
    <location>
        <begin position="13"/>
        <end position="31"/>
    </location>
</feature>
<name>A0AAI9XPI8_9PEZI</name>
<organism evidence="2 3">
    <name type="scientific">Colletotrichum melonis</name>
    <dbReference type="NCBI Taxonomy" id="1209925"/>
    <lineage>
        <taxon>Eukaryota</taxon>
        <taxon>Fungi</taxon>
        <taxon>Dikarya</taxon>
        <taxon>Ascomycota</taxon>
        <taxon>Pezizomycotina</taxon>
        <taxon>Sordariomycetes</taxon>
        <taxon>Hypocreomycetidae</taxon>
        <taxon>Glomerellales</taxon>
        <taxon>Glomerellaceae</taxon>
        <taxon>Colletotrichum</taxon>
        <taxon>Colletotrichum acutatum species complex</taxon>
    </lineage>
</organism>
<keyword evidence="3" id="KW-1185">Reference proteome</keyword>
<accession>A0AAI9XPI8</accession>
<feature type="region of interest" description="Disordered" evidence="1">
    <location>
        <begin position="1"/>
        <end position="40"/>
    </location>
</feature>
<feature type="region of interest" description="Disordered" evidence="1">
    <location>
        <begin position="174"/>
        <end position="194"/>
    </location>
</feature>
<dbReference type="EMBL" id="MLGG01000024">
    <property type="protein sequence ID" value="KAK1455485.1"/>
    <property type="molecule type" value="Genomic_DNA"/>
</dbReference>
<proteinExistence type="predicted"/>